<organism evidence="3 4">
    <name type="scientific">Pedobacter ginsenosidimutans</name>
    <dbReference type="NCBI Taxonomy" id="687842"/>
    <lineage>
        <taxon>Bacteria</taxon>
        <taxon>Pseudomonadati</taxon>
        <taxon>Bacteroidota</taxon>
        <taxon>Sphingobacteriia</taxon>
        <taxon>Sphingobacteriales</taxon>
        <taxon>Sphingobacteriaceae</taxon>
        <taxon>Pedobacter</taxon>
    </lineage>
</organism>
<evidence type="ECO:0000313" key="3">
    <source>
        <dbReference type="EMBL" id="KRT17729.1"/>
    </source>
</evidence>
<dbReference type="SUPFAM" id="SSF51261">
    <property type="entry name" value="Duplicated hybrid motif"/>
    <property type="match status" value="1"/>
</dbReference>
<dbReference type="InterPro" id="IPR011055">
    <property type="entry name" value="Dup_hybrid_motif"/>
</dbReference>
<dbReference type="EMBL" id="LMZQ01000001">
    <property type="protein sequence ID" value="KRT17729.1"/>
    <property type="molecule type" value="Genomic_DNA"/>
</dbReference>
<dbReference type="Gene3D" id="2.70.70.10">
    <property type="entry name" value="Glucose Permease (Domain IIA)"/>
    <property type="match status" value="1"/>
</dbReference>
<dbReference type="PANTHER" id="PTHR21666:SF289">
    <property type="entry name" value="L-ALA--D-GLU ENDOPEPTIDASE"/>
    <property type="match status" value="1"/>
</dbReference>
<gene>
    <name evidence="3" type="ORF">ASU31_00070</name>
</gene>
<evidence type="ECO:0000256" key="1">
    <source>
        <dbReference type="ARBA" id="ARBA00022729"/>
    </source>
</evidence>
<name>A0A0T5VV24_9SPHI</name>
<feature type="domain" description="M23ase beta-sheet core" evidence="2">
    <location>
        <begin position="25"/>
        <end position="117"/>
    </location>
</feature>
<evidence type="ECO:0000259" key="2">
    <source>
        <dbReference type="Pfam" id="PF01551"/>
    </source>
</evidence>
<dbReference type="Proteomes" id="UP000051950">
    <property type="component" value="Unassembled WGS sequence"/>
</dbReference>
<dbReference type="Pfam" id="PF01551">
    <property type="entry name" value="Peptidase_M23"/>
    <property type="match status" value="1"/>
</dbReference>
<proteinExistence type="predicted"/>
<reference evidence="3 4" key="1">
    <citation type="submission" date="2015-11" db="EMBL/GenBank/DDBJ databases">
        <title>Sequence of Pedobacter ginsenosidimutans.</title>
        <authorList>
            <person name="Carson E."/>
            <person name="Keyser V."/>
            <person name="Newman J."/>
            <person name="Miller J."/>
        </authorList>
    </citation>
    <scope>NUCLEOTIDE SEQUENCE [LARGE SCALE GENOMIC DNA]</scope>
    <source>
        <strain evidence="3 4">KACC 14530</strain>
    </source>
</reference>
<keyword evidence="1" id="KW-0732">Signal</keyword>
<accession>A0A0T5VV24</accession>
<sequence length="179" mass="20292">MPLNAMRINSGFGKRIHPLTHNVDFHRGIDLHARNEPVYAFFSGRISEVGCNPILGNFIRIEKSGLECIYGHLSILLVKRGDEVESGEAVAVTGRTGRVTGEHLHFALKQNGNYLNPVHFIRGYYQDRANKENIMENTATYSLRQKLELLVMMEEVALNEQESSLYGVDFADREDPEDE</sequence>
<dbReference type="InterPro" id="IPR016047">
    <property type="entry name" value="M23ase_b-sheet_dom"/>
</dbReference>
<keyword evidence="4" id="KW-1185">Reference proteome</keyword>
<dbReference type="InterPro" id="IPR050570">
    <property type="entry name" value="Cell_wall_metabolism_enzyme"/>
</dbReference>
<dbReference type="PANTHER" id="PTHR21666">
    <property type="entry name" value="PEPTIDASE-RELATED"/>
    <property type="match status" value="1"/>
</dbReference>
<protein>
    <recommendedName>
        <fullName evidence="2">M23ase beta-sheet core domain-containing protein</fullName>
    </recommendedName>
</protein>
<comment type="caution">
    <text evidence="3">The sequence shown here is derived from an EMBL/GenBank/DDBJ whole genome shotgun (WGS) entry which is preliminary data.</text>
</comment>
<evidence type="ECO:0000313" key="4">
    <source>
        <dbReference type="Proteomes" id="UP000051950"/>
    </source>
</evidence>
<dbReference type="GO" id="GO:0004222">
    <property type="term" value="F:metalloendopeptidase activity"/>
    <property type="evidence" value="ECO:0007669"/>
    <property type="project" value="TreeGrafter"/>
</dbReference>
<dbReference type="CDD" id="cd12797">
    <property type="entry name" value="M23_peptidase"/>
    <property type="match status" value="1"/>
</dbReference>
<dbReference type="STRING" id="687842.ASU31_00070"/>
<dbReference type="AlphaFoldDB" id="A0A0T5VV24"/>